<name>A0A1L9VNJ1_ASPGL</name>
<dbReference type="RefSeq" id="XP_022402148.1">
    <property type="nucleotide sequence ID" value="XM_022541369.1"/>
</dbReference>
<dbReference type="EMBL" id="KV878894">
    <property type="protein sequence ID" value="OJJ85450.1"/>
    <property type="molecule type" value="Genomic_DNA"/>
</dbReference>
<keyword evidence="3" id="KW-1185">Reference proteome</keyword>
<dbReference type="VEuPathDB" id="FungiDB:ASPGLDRAFT_1353420"/>
<evidence type="ECO:0000313" key="3">
    <source>
        <dbReference type="Proteomes" id="UP000184300"/>
    </source>
</evidence>
<organism evidence="2 3">
    <name type="scientific">Aspergillus glaucus CBS 516.65</name>
    <dbReference type="NCBI Taxonomy" id="1160497"/>
    <lineage>
        <taxon>Eukaryota</taxon>
        <taxon>Fungi</taxon>
        <taxon>Dikarya</taxon>
        <taxon>Ascomycota</taxon>
        <taxon>Pezizomycotina</taxon>
        <taxon>Eurotiomycetes</taxon>
        <taxon>Eurotiomycetidae</taxon>
        <taxon>Eurotiales</taxon>
        <taxon>Aspergillaceae</taxon>
        <taxon>Aspergillus</taxon>
        <taxon>Aspergillus subgen. Aspergillus</taxon>
    </lineage>
</organism>
<keyword evidence="1" id="KW-0812">Transmembrane</keyword>
<evidence type="ECO:0000313" key="2">
    <source>
        <dbReference type="EMBL" id="OJJ85450.1"/>
    </source>
</evidence>
<evidence type="ECO:0000256" key="1">
    <source>
        <dbReference type="SAM" id="Phobius"/>
    </source>
</evidence>
<proteinExistence type="predicted"/>
<accession>A0A1L9VNJ1</accession>
<reference evidence="3" key="1">
    <citation type="journal article" date="2017" name="Genome Biol.">
        <title>Comparative genomics reveals high biological diversity and specific adaptations in the industrially and medically important fungal genus Aspergillus.</title>
        <authorList>
            <person name="de Vries R.P."/>
            <person name="Riley R."/>
            <person name="Wiebenga A."/>
            <person name="Aguilar-Osorio G."/>
            <person name="Amillis S."/>
            <person name="Uchima C.A."/>
            <person name="Anderluh G."/>
            <person name="Asadollahi M."/>
            <person name="Askin M."/>
            <person name="Barry K."/>
            <person name="Battaglia E."/>
            <person name="Bayram O."/>
            <person name="Benocci T."/>
            <person name="Braus-Stromeyer S.A."/>
            <person name="Caldana C."/>
            <person name="Canovas D."/>
            <person name="Cerqueira G.C."/>
            <person name="Chen F."/>
            <person name="Chen W."/>
            <person name="Choi C."/>
            <person name="Clum A."/>
            <person name="Dos Santos R.A."/>
            <person name="Damasio A.R."/>
            <person name="Diallinas G."/>
            <person name="Emri T."/>
            <person name="Fekete E."/>
            <person name="Flipphi M."/>
            <person name="Freyberg S."/>
            <person name="Gallo A."/>
            <person name="Gournas C."/>
            <person name="Habgood R."/>
            <person name="Hainaut M."/>
            <person name="Harispe M.L."/>
            <person name="Henrissat B."/>
            <person name="Hilden K.S."/>
            <person name="Hope R."/>
            <person name="Hossain A."/>
            <person name="Karabika E."/>
            <person name="Karaffa L."/>
            <person name="Karanyi Z."/>
            <person name="Krasevec N."/>
            <person name="Kuo A."/>
            <person name="Kusch H."/>
            <person name="LaButti K."/>
            <person name="Lagendijk E.L."/>
            <person name="Lapidus A."/>
            <person name="Levasseur A."/>
            <person name="Lindquist E."/>
            <person name="Lipzen A."/>
            <person name="Logrieco A.F."/>
            <person name="MacCabe A."/>
            <person name="Maekelae M.R."/>
            <person name="Malavazi I."/>
            <person name="Melin P."/>
            <person name="Meyer V."/>
            <person name="Mielnichuk N."/>
            <person name="Miskei M."/>
            <person name="Molnar A.P."/>
            <person name="Mule G."/>
            <person name="Ngan C.Y."/>
            <person name="Orejas M."/>
            <person name="Orosz E."/>
            <person name="Ouedraogo J.P."/>
            <person name="Overkamp K.M."/>
            <person name="Park H.-S."/>
            <person name="Perrone G."/>
            <person name="Piumi F."/>
            <person name="Punt P.J."/>
            <person name="Ram A.F."/>
            <person name="Ramon A."/>
            <person name="Rauscher S."/>
            <person name="Record E."/>
            <person name="Riano-Pachon D.M."/>
            <person name="Robert V."/>
            <person name="Roehrig J."/>
            <person name="Ruller R."/>
            <person name="Salamov A."/>
            <person name="Salih N.S."/>
            <person name="Samson R.A."/>
            <person name="Sandor E."/>
            <person name="Sanguinetti M."/>
            <person name="Schuetze T."/>
            <person name="Sepcic K."/>
            <person name="Shelest E."/>
            <person name="Sherlock G."/>
            <person name="Sophianopoulou V."/>
            <person name="Squina F.M."/>
            <person name="Sun H."/>
            <person name="Susca A."/>
            <person name="Todd R.B."/>
            <person name="Tsang A."/>
            <person name="Unkles S.E."/>
            <person name="van de Wiele N."/>
            <person name="van Rossen-Uffink D."/>
            <person name="Oliveira J.V."/>
            <person name="Vesth T.C."/>
            <person name="Visser J."/>
            <person name="Yu J.-H."/>
            <person name="Zhou M."/>
            <person name="Andersen M.R."/>
            <person name="Archer D.B."/>
            <person name="Baker S.E."/>
            <person name="Benoit I."/>
            <person name="Brakhage A.A."/>
            <person name="Braus G.H."/>
            <person name="Fischer R."/>
            <person name="Frisvad J.C."/>
            <person name="Goldman G.H."/>
            <person name="Houbraken J."/>
            <person name="Oakley B."/>
            <person name="Pocsi I."/>
            <person name="Scazzocchio C."/>
            <person name="Seiboth B."/>
            <person name="vanKuyk P.A."/>
            <person name="Wortman J."/>
            <person name="Dyer P.S."/>
            <person name="Grigoriev I.V."/>
        </authorList>
    </citation>
    <scope>NUCLEOTIDE SEQUENCE [LARGE SCALE GENOMIC DNA]</scope>
    <source>
        <strain evidence="3">CBS 516.65</strain>
    </source>
</reference>
<keyword evidence="1" id="KW-0472">Membrane</keyword>
<gene>
    <name evidence="2" type="ORF">ASPGLDRAFT_1353420</name>
</gene>
<feature type="transmembrane region" description="Helical" evidence="1">
    <location>
        <begin position="47"/>
        <end position="66"/>
    </location>
</feature>
<dbReference type="Proteomes" id="UP000184300">
    <property type="component" value="Unassembled WGS sequence"/>
</dbReference>
<keyword evidence="1" id="KW-1133">Transmembrane helix</keyword>
<sequence>MIAQRYIQYADPIQKRASVLIDWSGLKGPGQQRVKLRAPRKKSSTSLGMISLILCLQCGPVIALSFCMASQRCLSYLHYRCFYSWKQGLVLSFQMQNTGVRGASDISISS</sequence>
<protein>
    <submittedName>
        <fullName evidence="2">Uncharacterized protein</fullName>
    </submittedName>
</protein>
<dbReference type="GeneID" id="34457630"/>
<dbReference type="AlphaFoldDB" id="A0A1L9VNJ1"/>